<protein>
    <submittedName>
        <fullName evidence="2">Uncharacterized protein</fullName>
    </submittedName>
</protein>
<dbReference type="AlphaFoldDB" id="A0A6A6AG93"/>
<dbReference type="Proteomes" id="UP000799771">
    <property type="component" value="Unassembled WGS sequence"/>
</dbReference>
<gene>
    <name evidence="2" type="ORF">P153DRAFT_384025</name>
</gene>
<reference evidence="2" key="1">
    <citation type="journal article" date="2020" name="Stud. Mycol.">
        <title>101 Dothideomycetes genomes: a test case for predicting lifestyles and emergence of pathogens.</title>
        <authorList>
            <person name="Haridas S."/>
            <person name="Albert R."/>
            <person name="Binder M."/>
            <person name="Bloem J."/>
            <person name="Labutti K."/>
            <person name="Salamov A."/>
            <person name="Andreopoulos B."/>
            <person name="Baker S."/>
            <person name="Barry K."/>
            <person name="Bills G."/>
            <person name="Bluhm B."/>
            <person name="Cannon C."/>
            <person name="Castanera R."/>
            <person name="Culley D."/>
            <person name="Daum C."/>
            <person name="Ezra D."/>
            <person name="Gonzalez J."/>
            <person name="Henrissat B."/>
            <person name="Kuo A."/>
            <person name="Liang C."/>
            <person name="Lipzen A."/>
            <person name="Lutzoni F."/>
            <person name="Magnuson J."/>
            <person name="Mondo S."/>
            <person name="Nolan M."/>
            <person name="Ohm R."/>
            <person name="Pangilinan J."/>
            <person name="Park H.-J."/>
            <person name="Ramirez L."/>
            <person name="Alfaro M."/>
            <person name="Sun H."/>
            <person name="Tritt A."/>
            <person name="Yoshinaga Y."/>
            <person name="Zwiers L.-H."/>
            <person name="Turgeon B."/>
            <person name="Goodwin S."/>
            <person name="Spatafora J."/>
            <person name="Crous P."/>
            <person name="Grigoriev I."/>
        </authorList>
    </citation>
    <scope>NUCLEOTIDE SEQUENCE</scope>
    <source>
        <strain evidence="2">CBS 119687</strain>
    </source>
</reference>
<accession>A0A6A6AG93</accession>
<organism evidence="2 3">
    <name type="scientific">Dothidotthia symphoricarpi CBS 119687</name>
    <dbReference type="NCBI Taxonomy" id="1392245"/>
    <lineage>
        <taxon>Eukaryota</taxon>
        <taxon>Fungi</taxon>
        <taxon>Dikarya</taxon>
        <taxon>Ascomycota</taxon>
        <taxon>Pezizomycotina</taxon>
        <taxon>Dothideomycetes</taxon>
        <taxon>Pleosporomycetidae</taxon>
        <taxon>Pleosporales</taxon>
        <taxon>Dothidotthiaceae</taxon>
        <taxon>Dothidotthia</taxon>
    </lineage>
</organism>
<keyword evidence="1" id="KW-0175">Coiled coil</keyword>
<proteinExistence type="predicted"/>
<sequence length="130" mass="15363">MAEEKAEQAEAEIESLRARVEERDLELEILRSEAELLTIDSIHINILRLSIHYSIPPFISPFFDIYITILRISIDYSISPFFRSQEQEADYEFALLDKEMAEERAEQFDTEIELLRAQVEERDLELRIVN</sequence>
<feature type="coiled-coil region" evidence="1">
    <location>
        <begin position="3"/>
        <end position="33"/>
    </location>
</feature>
<name>A0A6A6AG93_9PLEO</name>
<dbReference type="GeneID" id="54410728"/>
<evidence type="ECO:0000256" key="1">
    <source>
        <dbReference type="SAM" id="Coils"/>
    </source>
</evidence>
<evidence type="ECO:0000313" key="3">
    <source>
        <dbReference type="Proteomes" id="UP000799771"/>
    </source>
</evidence>
<evidence type="ECO:0000313" key="2">
    <source>
        <dbReference type="EMBL" id="KAF2130800.1"/>
    </source>
</evidence>
<dbReference type="EMBL" id="ML977503">
    <property type="protein sequence ID" value="KAF2130800.1"/>
    <property type="molecule type" value="Genomic_DNA"/>
</dbReference>
<keyword evidence="3" id="KW-1185">Reference proteome</keyword>
<dbReference type="RefSeq" id="XP_033525187.1">
    <property type="nucleotide sequence ID" value="XM_033670296.1"/>
</dbReference>